<dbReference type="Proteomes" id="UP000320333">
    <property type="component" value="Unassembled WGS sequence"/>
</dbReference>
<comment type="caution">
    <text evidence="2">The sequence shown here is derived from an EMBL/GenBank/DDBJ whole genome shotgun (WGS) entry which is preliminary data.</text>
</comment>
<keyword evidence="1" id="KW-0732">Signal</keyword>
<sequence>MLFAIAATTLATLLQSAHAAPPTGSVSVSTSATANQCVGGSIQYTVNFDGIPSADPARPTALTQVSVSVGSASVVSNTLASFTQGVNTLTIPSAALKDGNGVTDAVVTVSVFYAGSADVLSASSSESFAVWDCSNANVKVPGTVSVTYPVIPRICAQQNNIPYTISVTGVPESDPKYGPTIIRATIGSVLGDTGAVFSPRLLSSTSSPITGNYSVPVTLSGQAGFTIKVQLNYFGQNSSSSATFTTINSVPFTVADADTCFNALNSPTAAQVSSKATATAVATSAVVTSSKSSANGVAVLSVLGLGLLALAL</sequence>
<dbReference type="AlphaFoldDB" id="A0A507FD85"/>
<dbReference type="OrthoDB" id="2137684at2759"/>
<feature type="chain" id="PRO_5021508634" evidence="1">
    <location>
        <begin position="20"/>
        <end position="312"/>
    </location>
</feature>
<keyword evidence="3" id="KW-1185">Reference proteome</keyword>
<reference evidence="2 3" key="1">
    <citation type="journal article" date="2019" name="Sci. Rep.">
        <title>Comparative genomics of chytrid fungi reveal insights into the obligate biotrophic and pathogenic lifestyle of Synchytrium endobioticum.</title>
        <authorList>
            <person name="van de Vossenberg B.T.L.H."/>
            <person name="Warris S."/>
            <person name="Nguyen H.D.T."/>
            <person name="van Gent-Pelzer M.P.E."/>
            <person name="Joly D.L."/>
            <person name="van de Geest H.C."/>
            <person name="Bonants P.J.M."/>
            <person name="Smith D.S."/>
            <person name="Levesque C.A."/>
            <person name="van der Lee T.A.J."/>
        </authorList>
    </citation>
    <scope>NUCLEOTIDE SEQUENCE [LARGE SCALE GENOMIC DNA]</scope>
    <source>
        <strain evidence="2 3">CBS 675.73</strain>
    </source>
</reference>
<evidence type="ECO:0000313" key="3">
    <source>
        <dbReference type="Proteomes" id="UP000320333"/>
    </source>
</evidence>
<gene>
    <name evidence="2" type="ORF">CcCBS67573_g04473</name>
</gene>
<evidence type="ECO:0000313" key="2">
    <source>
        <dbReference type="EMBL" id="TPX74253.1"/>
    </source>
</evidence>
<dbReference type="EMBL" id="QEAP01000135">
    <property type="protein sequence ID" value="TPX74253.1"/>
    <property type="molecule type" value="Genomic_DNA"/>
</dbReference>
<accession>A0A507FD85</accession>
<name>A0A507FD85_9FUNG</name>
<organism evidence="2 3">
    <name type="scientific">Chytriomyces confervae</name>
    <dbReference type="NCBI Taxonomy" id="246404"/>
    <lineage>
        <taxon>Eukaryota</taxon>
        <taxon>Fungi</taxon>
        <taxon>Fungi incertae sedis</taxon>
        <taxon>Chytridiomycota</taxon>
        <taxon>Chytridiomycota incertae sedis</taxon>
        <taxon>Chytridiomycetes</taxon>
        <taxon>Chytridiales</taxon>
        <taxon>Chytriomycetaceae</taxon>
        <taxon>Chytriomyces</taxon>
    </lineage>
</organism>
<proteinExistence type="predicted"/>
<feature type="signal peptide" evidence="1">
    <location>
        <begin position="1"/>
        <end position="19"/>
    </location>
</feature>
<protein>
    <submittedName>
        <fullName evidence="2">Uncharacterized protein</fullName>
    </submittedName>
</protein>
<evidence type="ECO:0000256" key="1">
    <source>
        <dbReference type="SAM" id="SignalP"/>
    </source>
</evidence>